<protein>
    <submittedName>
        <fullName evidence="2">Uncharacterized protein</fullName>
    </submittedName>
</protein>
<organism evidence="2 3">
    <name type="scientific">[Mycoplasma] falconis</name>
    <dbReference type="NCBI Taxonomy" id="92403"/>
    <lineage>
        <taxon>Bacteria</taxon>
        <taxon>Bacillati</taxon>
        <taxon>Mycoplasmatota</taxon>
        <taxon>Mycoplasmoidales</taxon>
        <taxon>Metamycoplasmataceae</taxon>
        <taxon>Metamycoplasma</taxon>
    </lineage>
</organism>
<proteinExistence type="predicted"/>
<accession>A0A501XAQ8</accession>
<feature type="transmembrane region" description="Helical" evidence="1">
    <location>
        <begin position="72"/>
        <end position="98"/>
    </location>
</feature>
<gene>
    <name evidence="2" type="ORF">FJO69_01695</name>
</gene>
<evidence type="ECO:0000313" key="2">
    <source>
        <dbReference type="EMBL" id="TPE57447.1"/>
    </source>
</evidence>
<evidence type="ECO:0000313" key="3">
    <source>
        <dbReference type="Proteomes" id="UP000319776"/>
    </source>
</evidence>
<dbReference type="Proteomes" id="UP000319776">
    <property type="component" value="Unassembled WGS sequence"/>
</dbReference>
<keyword evidence="1" id="KW-0812">Transmembrane</keyword>
<keyword evidence="1" id="KW-1133">Transmembrane helix</keyword>
<name>A0A501XAQ8_9BACT</name>
<feature type="transmembrane region" description="Helical" evidence="1">
    <location>
        <begin position="6"/>
        <end position="26"/>
    </location>
</feature>
<reference evidence="2 3" key="1">
    <citation type="submission" date="2019-06" db="EMBL/GenBank/DDBJ databases">
        <title>Mycoplasma falconis type strain whole genome sequence.</title>
        <authorList>
            <person name="Spergser J."/>
        </authorList>
    </citation>
    <scope>NUCLEOTIDE SEQUENCE [LARGE SCALE GENOMIC DNA]</scope>
    <source>
        <strain evidence="2 3">ATCC 51372</strain>
    </source>
</reference>
<keyword evidence="1" id="KW-0472">Membrane</keyword>
<dbReference type="AlphaFoldDB" id="A0A501XAQ8"/>
<comment type="caution">
    <text evidence="2">The sequence shown here is derived from an EMBL/GenBank/DDBJ whole genome shotgun (WGS) entry which is preliminary data.</text>
</comment>
<dbReference type="EMBL" id="VFSS01000004">
    <property type="protein sequence ID" value="TPE57447.1"/>
    <property type="molecule type" value="Genomic_DNA"/>
</dbReference>
<feature type="transmembrane region" description="Helical" evidence="1">
    <location>
        <begin position="38"/>
        <end position="60"/>
    </location>
</feature>
<evidence type="ECO:0000256" key="1">
    <source>
        <dbReference type="SAM" id="Phobius"/>
    </source>
</evidence>
<sequence>MNSVLGLIISFFVLGFLAMIYNWFVAITLFKKNLNKHFILPALILFGFLAGITIFMIWLASINTGADTASGIALLACSIIFLILVFALTAVFTVIYVLRLKGYTIKKVNKSKTATSQKSK</sequence>
<dbReference type="RefSeq" id="WP_140781279.1">
    <property type="nucleotide sequence ID" value="NZ_VFSS01000004.1"/>
</dbReference>
<keyword evidence="3" id="KW-1185">Reference proteome</keyword>